<dbReference type="Proteomes" id="UP001055879">
    <property type="component" value="Linkage Group LG04"/>
</dbReference>
<sequence length="74" mass="8559">MQPLHHRTYSLARFTFIFPSCNGGFIQGIESLIRLSETTLSESRQRCFPAARALDRSNSIYDQTFKDKNFKSIL</sequence>
<evidence type="ECO:0000313" key="2">
    <source>
        <dbReference type="Proteomes" id="UP001055879"/>
    </source>
</evidence>
<evidence type="ECO:0000313" key="1">
    <source>
        <dbReference type="EMBL" id="KAI3736085.1"/>
    </source>
</evidence>
<dbReference type="EMBL" id="CM042050">
    <property type="protein sequence ID" value="KAI3736085.1"/>
    <property type="molecule type" value="Genomic_DNA"/>
</dbReference>
<organism evidence="1 2">
    <name type="scientific">Arctium lappa</name>
    <name type="common">Greater burdock</name>
    <name type="synonym">Lappa major</name>
    <dbReference type="NCBI Taxonomy" id="4217"/>
    <lineage>
        <taxon>Eukaryota</taxon>
        <taxon>Viridiplantae</taxon>
        <taxon>Streptophyta</taxon>
        <taxon>Embryophyta</taxon>
        <taxon>Tracheophyta</taxon>
        <taxon>Spermatophyta</taxon>
        <taxon>Magnoliopsida</taxon>
        <taxon>eudicotyledons</taxon>
        <taxon>Gunneridae</taxon>
        <taxon>Pentapetalae</taxon>
        <taxon>asterids</taxon>
        <taxon>campanulids</taxon>
        <taxon>Asterales</taxon>
        <taxon>Asteraceae</taxon>
        <taxon>Carduoideae</taxon>
        <taxon>Cardueae</taxon>
        <taxon>Arctiinae</taxon>
        <taxon>Arctium</taxon>
    </lineage>
</organism>
<accession>A0ACB9CPD7</accession>
<protein>
    <submittedName>
        <fullName evidence="1">Uncharacterized protein</fullName>
    </submittedName>
</protein>
<name>A0ACB9CPD7_ARCLA</name>
<reference evidence="2" key="1">
    <citation type="journal article" date="2022" name="Mol. Ecol. Resour.">
        <title>The genomes of chicory, endive, great burdock and yacon provide insights into Asteraceae palaeo-polyploidization history and plant inulin production.</title>
        <authorList>
            <person name="Fan W."/>
            <person name="Wang S."/>
            <person name="Wang H."/>
            <person name="Wang A."/>
            <person name="Jiang F."/>
            <person name="Liu H."/>
            <person name="Zhao H."/>
            <person name="Xu D."/>
            <person name="Zhang Y."/>
        </authorList>
    </citation>
    <scope>NUCLEOTIDE SEQUENCE [LARGE SCALE GENOMIC DNA]</scope>
    <source>
        <strain evidence="2">cv. Niubang</strain>
    </source>
</reference>
<proteinExistence type="predicted"/>
<reference evidence="1 2" key="2">
    <citation type="journal article" date="2022" name="Mol. Ecol. Resour.">
        <title>The genomes of chicory, endive, great burdock and yacon provide insights into Asteraceae paleo-polyploidization history and plant inulin production.</title>
        <authorList>
            <person name="Fan W."/>
            <person name="Wang S."/>
            <person name="Wang H."/>
            <person name="Wang A."/>
            <person name="Jiang F."/>
            <person name="Liu H."/>
            <person name="Zhao H."/>
            <person name="Xu D."/>
            <person name="Zhang Y."/>
        </authorList>
    </citation>
    <scope>NUCLEOTIDE SEQUENCE [LARGE SCALE GENOMIC DNA]</scope>
    <source>
        <strain evidence="2">cv. Niubang</strain>
    </source>
</reference>
<gene>
    <name evidence="1" type="ORF">L6452_15618</name>
</gene>
<comment type="caution">
    <text evidence="1">The sequence shown here is derived from an EMBL/GenBank/DDBJ whole genome shotgun (WGS) entry which is preliminary data.</text>
</comment>
<keyword evidence="2" id="KW-1185">Reference proteome</keyword>